<dbReference type="Pfam" id="PF13551">
    <property type="entry name" value="HTH_29"/>
    <property type="match status" value="1"/>
</dbReference>
<dbReference type="PANTHER" id="PTHR35004:SF7">
    <property type="entry name" value="INTEGRASE PROTEIN"/>
    <property type="match status" value="1"/>
</dbReference>
<keyword evidence="3" id="KW-1185">Reference proteome</keyword>
<evidence type="ECO:0000313" key="2">
    <source>
        <dbReference type="EMBL" id="GFH43344.1"/>
    </source>
</evidence>
<dbReference type="InterPro" id="IPR009057">
    <property type="entry name" value="Homeodomain-like_sf"/>
</dbReference>
<dbReference type="Gene3D" id="3.30.420.10">
    <property type="entry name" value="Ribonuclease H-like superfamily/Ribonuclease H"/>
    <property type="match status" value="1"/>
</dbReference>
<dbReference type="SUPFAM" id="SSF53098">
    <property type="entry name" value="Ribonuclease H-like"/>
    <property type="match status" value="1"/>
</dbReference>
<comment type="caution">
    <text evidence="2">The sequence shown here is derived from an EMBL/GenBank/DDBJ whole genome shotgun (WGS) entry which is preliminary data.</text>
</comment>
<dbReference type="AlphaFoldDB" id="A0A6A0BFT1"/>
<dbReference type="InterPro" id="IPR036397">
    <property type="entry name" value="RNaseH_sf"/>
</dbReference>
<feature type="domain" description="Integrase catalytic" evidence="1">
    <location>
        <begin position="157"/>
        <end position="340"/>
    </location>
</feature>
<sequence>MNELKKYRVIKLVHDGKKKKQRASVELGLSLRQVNRLLKAYQEKGKQAFVHGNRGMRPAHAISFEIKEKIIKHYKAYQDLTPNIKHFTEILAEIEDIHYSDTTIRAIIYSDGLLSPKSQRKTRRRIKAIQKKKESQTQETALLHKAEERLEVVEKAHPSRPRKKYSGELIQMDASSYQWFGGQITHLHVAIDDASGNIVGAYFDTQETLKGYYHVLHQILTKHGIPVAFLTDKRTVFEYHKKARKKMEDDTLTQFGFACHQLGIDVKTSSIPQAKGRVERLNGTLQSRLPIDLQRAGITTIEDANDFLNKWVRQFNQKFGNKTKETVFEQAPSASTINLLLARVAKRVVDSGHHIRYNNHFYLPIKGDKEMYFTKKSKALVIEAFDGNIYINIEDKIYSSRKLLTHEIYSEEFDQPKEGKKEKRKYIPQQSHPWKLASFEKYLRRIGKTLLEYQAENSA</sequence>
<evidence type="ECO:0000259" key="1">
    <source>
        <dbReference type="PROSITE" id="PS50994"/>
    </source>
</evidence>
<protein>
    <submittedName>
        <fullName evidence="2">Transposase</fullName>
    </submittedName>
</protein>
<dbReference type="InterPro" id="IPR012337">
    <property type="entry name" value="RNaseH-like_sf"/>
</dbReference>
<dbReference type="PROSITE" id="PS50994">
    <property type="entry name" value="INTEGRASE"/>
    <property type="match status" value="1"/>
</dbReference>
<reference evidence="2 3" key="1">
    <citation type="submission" date="2020-02" db="EMBL/GenBank/DDBJ databases">
        <title>Draft genome sequence of Lactococcus sp. Hs30E4-3.</title>
        <authorList>
            <person name="Noda S."/>
            <person name="Yuki M."/>
            <person name="Ohkuma M."/>
        </authorList>
    </citation>
    <scope>NUCLEOTIDE SEQUENCE [LARGE SCALE GENOMIC DNA]</scope>
    <source>
        <strain evidence="2 3">Hs30E4-3</strain>
    </source>
</reference>
<dbReference type="RefSeq" id="WP_172209780.1">
    <property type="nucleotide sequence ID" value="NZ_BLLI01000079.1"/>
</dbReference>
<dbReference type="SUPFAM" id="SSF46689">
    <property type="entry name" value="Homeodomain-like"/>
    <property type="match status" value="1"/>
</dbReference>
<dbReference type="NCBIfam" id="NF033594">
    <property type="entry name" value="transpos_ISNCY_2"/>
    <property type="match status" value="1"/>
</dbReference>
<organism evidence="2 3">
    <name type="scientific">Pseudolactococcus hodotermopsidis</name>
    <dbReference type="NCBI Taxonomy" id="2709157"/>
    <lineage>
        <taxon>Bacteria</taxon>
        <taxon>Bacillati</taxon>
        <taxon>Bacillota</taxon>
        <taxon>Bacilli</taxon>
        <taxon>Lactobacillales</taxon>
        <taxon>Streptococcaceae</taxon>
        <taxon>Pseudolactococcus</taxon>
    </lineage>
</organism>
<dbReference type="PANTHER" id="PTHR35004">
    <property type="entry name" value="TRANSPOSASE RV3428C-RELATED"/>
    <property type="match status" value="1"/>
</dbReference>
<evidence type="ECO:0000313" key="3">
    <source>
        <dbReference type="Proteomes" id="UP000480303"/>
    </source>
</evidence>
<dbReference type="GO" id="GO:0003676">
    <property type="term" value="F:nucleic acid binding"/>
    <property type="evidence" value="ECO:0007669"/>
    <property type="project" value="InterPro"/>
</dbReference>
<name>A0A6A0BFT1_9LACT</name>
<accession>A0A6A0BFT1</accession>
<gene>
    <name evidence="2" type="ORF">Hs30E_18950</name>
</gene>
<dbReference type="InterPro" id="IPR047797">
    <property type="entry name" value="ISNCY_transpos"/>
</dbReference>
<dbReference type="EMBL" id="BLLI01000079">
    <property type="protein sequence ID" value="GFH43344.1"/>
    <property type="molecule type" value="Genomic_DNA"/>
</dbReference>
<proteinExistence type="predicted"/>
<dbReference type="Proteomes" id="UP000480303">
    <property type="component" value="Unassembled WGS sequence"/>
</dbReference>
<dbReference type="InterPro" id="IPR001584">
    <property type="entry name" value="Integrase_cat-core"/>
</dbReference>
<dbReference type="GO" id="GO:0015074">
    <property type="term" value="P:DNA integration"/>
    <property type="evidence" value="ECO:0007669"/>
    <property type="project" value="InterPro"/>
</dbReference>